<comment type="similarity">
    <text evidence="3 4">Belongs to the PSMG2 family.</text>
</comment>
<dbReference type="GO" id="GO:0043248">
    <property type="term" value="P:proteasome assembly"/>
    <property type="evidence" value="ECO:0007669"/>
    <property type="project" value="TreeGrafter"/>
</dbReference>
<evidence type="ECO:0000313" key="5">
    <source>
        <dbReference type="EMBL" id="KAK3792171.1"/>
    </source>
</evidence>
<sequence length="282" mass="31923">MYISTSNRKHAWQDYTLIVPTVSVGNVGQLAADLVISTLWMERVGFILHPSLLPCVGNNPFAHEDATSCKMTTCCEVYESTSTQVVVIQQRAPFVKGRRKEYAQWLSAWIKEHNFYQVAILTSTFAQERLDHQLVGSPFRILKSPAMEARSGEFFKTKMDLQDLESRVSFPAPSRTQQEPNLTNPESKLLYMPGSGIAKMLFEDCQSLPVLVLMMFVSEGDNAGDGLAIADQLNQWLNLITIKKEANKELQSHHVATGIMKWKIPMSWKLVFGSKFDQKLYQ</sequence>
<gene>
    <name evidence="5" type="ORF">RRG08_055433</name>
</gene>
<evidence type="ECO:0000256" key="2">
    <source>
        <dbReference type="ARBA" id="ARBA00023186"/>
    </source>
</evidence>
<dbReference type="PANTHER" id="PTHR12970">
    <property type="entry name" value="PROTEASOME ASSEMBLY CHAPERONE 2"/>
    <property type="match status" value="1"/>
</dbReference>
<dbReference type="Proteomes" id="UP001283361">
    <property type="component" value="Unassembled WGS sequence"/>
</dbReference>
<dbReference type="AlphaFoldDB" id="A0AAE1ARU0"/>
<evidence type="ECO:0000256" key="3">
    <source>
        <dbReference type="ARBA" id="ARBA00025745"/>
    </source>
</evidence>
<dbReference type="PANTHER" id="PTHR12970:SF1">
    <property type="entry name" value="PROTEASOME ASSEMBLY CHAPERONE 2"/>
    <property type="match status" value="1"/>
</dbReference>
<proteinExistence type="inferred from homology"/>
<reference evidence="5" key="1">
    <citation type="journal article" date="2023" name="G3 (Bethesda)">
        <title>A reference genome for the long-term kleptoplast-retaining sea slug Elysia crispata morphotype clarki.</title>
        <authorList>
            <person name="Eastman K.E."/>
            <person name="Pendleton A.L."/>
            <person name="Shaikh M.A."/>
            <person name="Suttiyut T."/>
            <person name="Ogas R."/>
            <person name="Tomko P."/>
            <person name="Gavelis G."/>
            <person name="Widhalm J.R."/>
            <person name="Wisecaver J.H."/>
        </authorList>
    </citation>
    <scope>NUCLEOTIDE SEQUENCE</scope>
    <source>
        <strain evidence="5">ECLA1</strain>
    </source>
</reference>
<protein>
    <recommendedName>
        <fullName evidence="1 4">Proteasome assembly chaperone 2</fullName>
    </recommendedName>
</protein>
<accession>A0AAE1ARU0</accession>
<dbReference type="PIRSF" id="PIRSF010044">
    <property type="entry name" value="UCP010044"/>
    <property type="match status" value="1"/>
</dbReference>
<keyword evidence="2 4" id="KW-0143">Chaperone</keyword>
<dbReference type="Gene3D" id="3.40.50.10900">
    <property type="entry name" value="PAC-like subunit"/>
    <property type="match status" value="2"/>
</dbReference>
<dbReference type="GO" id="GO:0005634">
    <property type="term" value="C:nucleus"/>
    <property type="evidence" value="ECO:0007669"/>
    <property type="project" value="TreeGrafter"/>
</dbReference>
<comment type="function">
    <text evidence="4">Chaperone protein which promotes assembly of the 20S proteasome as part of a heterodimer with PSMG1.</text>
</comment>
<dbReference type="EMBL" id="JAWDGP010001389">
    <property type="protein sequence ID" value="KAK3792171.1"/>
    <property type="molecule type" value="Genomic_DNA"/>
</dbReference>
<organism evidence="5 6">
    <name type="scientific">Elysia crispata</name>
    <name type="common">lettuce slug</name>
    <dbReference type="NCBI Taxonomy" id="231223"/>
    <lineage>
        <taxon>Eukaryota</taxon>
        <taxon>Metazoa</taxon>
        <taxon>Spiralia</taxon>
        <taxon>Lophotrochozoa</taxon>
        <taxon>Mollusca</taxon>
        <taxon>Gastropoda</taxon>
        <taxon>Heterobranchia</taxon>
        <taxon>Euthyneura</taxon>
        <taxon>Panpulmonata</taxon>
        <taxon>Sacoglossa</taxon>
        <taxon>Placobranchoidea</taxon>
        <taxon>Plakobranchidae</taxon>
        <taxon>Elysia</taxon>
    </lineage>
</organism>
<evidence type="ECO:0000313" key="6">
    <source>
        <dbReference type="Proteomes" id="UP001283361"/>
    </source>
</evidence>
<keyword evidence="6" id="KW-1185">Reference proteome</keyword>
<dbReference type="InterPro" id="IPR019151">
    <property type="entry name" value="Proteasome_assmbl_chaperone_2"/>
</dbReference>
<comment type="subunit">
    <text evidence="4">Forms a heterodimer with PSMG1.</text>
</comment>
<evidence type="ECO:0000256" key="4">
    <source>
        <dbReference type="PIRNR" id="PIRNR010044"/>
    </source>
</evidence>
<comment type="caution">
    <text evidence="5">The sequence shown here is derived from an EMBL/GenBank/DDBJ whole genome shotgun (WGS) entry which is preliminary data.</text>
</comment>
<dbReference type="InterPro" id="IPR038389">
    <property type="entry name" value="PSMG2_sf"/>
</dbReference>
<evidence type="ECO:0000256" key="1">
    <source>
        <dbReference type="ARBA" id="ARBA00019186"/>
    </source>
</evidence>
<dbReference type="GO" id="GO:0005829">
    <property type="term" value="C:cytosol"/>
    <property type="evidence" value="ECO:0007669"/>
    <property type="project" value="TreeGrafter"/>
</dbReference>
<dbReference type="InterPro" id="IPR016562">
    <property type="entry name" value="Proteasome_assmbl_chp_2_euk"/>
</dbReference>
<name>A0AAE1ARU0_9GAST</name>
<dbReference type="Pfam" id="PF09754">
    <property type="entry name" value="PAC2"/>
    <property type="match status" value="1"/>
</dbReference>